<evidence type="ECO:0000256" key="2">
    <source>
        <dbReference type="ARBA" id="ARBA00022771"/>
    </source>
</evidence>
<dbReference type="SUPFAM" id="SSF57850">
    <property type="entry name" value="RING/U-box"/>
    <property type="match status" value="1"/>
</dbReference>
<evidence type="ECO:0000256" key="3">
    <source>
        <dbReference type="ARBA" id="ARBA00022833"/>
    </source>
</evidence>
<dbReference type="GO" id="GO:0005164">
    <property type="term" value="F:tumor necrosis factor receptor binding"/>
    <property type="evidence" value="ECO:0007669"/>
    <property type="project" value="TreeGrafter"/>
</dbReference>
<proteinExistence type="predicted"/>
<dbReference type="PROSITE" id="PS50089">
    <property type="entry name" value="ZF_RING_2"/>
    <property type="match status" value="1"/>
</dbReference>
<dbReference type="OrthoDB" id="10051587at2759"/>
<evidence type="ECO:0000259" key="5">
    <source>
        <dbReference type="PROSITE" id="PS50089"/>
    </source>
</evidence>
<keyword evidence="3" id="KW-0862">Zinc</keyword>
<dbReference type="InterPro" id="IPR017907">
    <property type="entry name" value="Znf_RING_CS"/>
</dbReference>
<dbReference type="Proteomes" id="UP000821853">
    <property type="component" value="Unassembled WGS sequence"/>
</dbReference>
<dbReference type="EMBL" id="JABSTR010000003">
    <property type="protein sequence ID" value="KAH9365886.1"/>
    <property type="molecule type" value="Genomic_DNA"/>
</dbReference>
<dbReference type="PROSITE" id="PS00518">
    <property type="entry name" value="ZF_RING_1"/>
    <property type="match status" value="1"/>
</dbReference>
<feature type="domain" description="RING-type" evidence="5">
    <location>
        <begin position="34"/>
        <end position="72"/>
    </location>
</feature>
<dbReference type="Gene3D" id="2.60.210.10">
    <property type="entry name" value="Apoptosis, Tumor Necrosis Factor Receptor Associated Protein 2, Chain A"/>
    <property type="match status" value="1"/>
</dbReference>
<protein>
    <recommendedName>
        <fullName evidence="5">RING-type domain-containing protein</fullName>
    </recommendedName>
</protein>
<evidence type="ECO:0000256" key="4">
    <source>
        <dbReference type="PROSITE-ProRule" id="PRU00175"/>
    </source>
</evidence>
<dbReference type="InterPro" id="IPR013083">
    <property type="entry name" value="Znf_RING/FYVE/PHD"/>
</dbReference>
<dbReference type="Gene3D" id="3.30.40.10">
    <property type="entry name" value="Zinc/RING finger domain, C3HC4 (zinc finger)"/>
    <property type="match status" value="2"/>
</dbReference>
<dbReference type="AlphaFoldDB" id="A0A9J6FHP4"/>
<evidence type="ECO:0000313" key="7">
    <source>
        <dbReference type="Proteomes" id="UP000821853"/>
    </source>
</evidence>
<dbReference type="CDD" id="cd16449">
    <property type="entry name" value="RING-HC"/>
    <property type="match status" value="1"/>
</dbReference>
<comment type="caution">
    <text evidence="6">The sequence shown here is derived from an EMBL/GenBank/DDBJ whole genome shotgun (WGS) entry which is preliminary data.</text>
</comment>
<organism evidence="6 7">
    <name type="scientific">Haemaphysalis longicornis</name>
    <name type="common">Bush tick</name>
    <dbReference type="NCBI Taxonomy" id="44386"/>
    <lineage>
        <taxon>Eukaryota</taxon>
        <taxon>Metazoa</taxon>
        <taxon>Ecdysozoa</taxon>
        <taxon>Arthropoda</taxon>
        <taxon>Chelicerata</taxon>
        <taxon>Arachnida</taxon>
        <taxon>Acari</taxon>
        <taxon>Parasitiformes</taxon>
        <taxon>Ixodida</taxon>
        <taxon>Ixodoidea</taxon>
        <taxon>Ixodidae</taxon>
        <taxon>Haemaphysalinae</taxon>
        <taxon>Haemaphysalis</taxon>
    </lineage>
</organism>
<dbReference type="GO" id="GO:0008270">
    <property type="term" value="F:zinc ion binding"/>
    <property type="evidence" value="ECO:0007669"/>
    <property type="project" value="UniProtKB-KW"/>
</dbReference>
<reference evidence="6 7" key="1">
    <citation type="journal article" date="2020" name="Cell">
        <title>Large-Scale Comparative Analyses of Tick Genomes Elucidate Their Genetic Diversity and Vector Capacities.</title>
        <authorList>
            <consortium name="Tick Genome and Microbiome Consortium (TIGMIC)"/>
            <person name="Jia N."/>
            <person name="Wang J."/>
            <person name="Shi W."/>
            <person name="Du L."/>
            <person name="Sun Y."/>
            <person name="Zhan W."/>
            <person name="Jiang J.F."/>
            <person name="Wang Q."/>
            <person name="Zhang B."/>
            <person name="Ji P."/>
            <person name="Bell-Sakyi L."/>
            <person name="Cui X.M."/>
            <person name="Yuan T.T."/>
            <person name="Jiang B.G."/>
            <person name="Yang W.F."/>
            <person name="Lam T.T."/>
            <person name="Chang Q.C."/>
            <person name="Ding S.J."/>
            <person name="Wang X.J."/>
            <person name="Zhu J.G."/>
            <person name="Ruan X.D."/>
            <person name="Zhao L."/>
            <person name="Wei J.T."/>
            <person name="Ye R.Z."/>
            <person name="Que T.C."/>
            <person name="Du C.H."/>
            <person name="Zhou Y.H."/>
            <person name="Cheng J.X."/>
            <person name="Dai P.F."/>
            <person name="Guo W.B."/>
            <person name="Han X.H."/>
            <person name="Huang E.J."/>
            <person name="Li L.F."/>
            <person name="Wei W."/>
            <person name="Gao Y.C."/>
            <person name="Liu J.Z."/>
            <person name="Shao H.Z."/>
            <person name="Wang X."/>
            <person name="Wang C.C."/>
            <person name="Yang T.C."/>
            <person name="Huo Q.B."/>
            <person name="Li W."/>
            <person name="Chen H.Y."/>
            <person name="Chen S.E."/>
            <person name="Zhou L.G."/>
            <person name="Ni X.B."/>
            <person name="Tian J.H."/>
            <person name="Sheng Y."/>
            <person name="Liu T."/>
            <person name="Pan Y.S."/>
            <person name="Xia L.Y."/>
            <person name="Li J."/>
            <person name="Zhao F."/>
            <person name="Cao W.C."/>
        </authorList>
    </citation>
    <scope>NUCLEOTIDE SEQUENCE [LARGE SCALE GENOMIC DNA]</scope>
    <source>
        <strain evidence="6">HaeL-2018</strain>
    </source>
</reference>
<dbReference type="VEuPathDB" id="VectorBase:HLOH_044236"/>
<dbReference type="InterPro" id="IPR018957">
    <property type="entry name" value="Znf_C3HC4_RING-type"/>
</dbReference>
<keyword evidence="1" id="KW-0479">Metal-binding</keyword>
<dbReference type="OMA" id="WAYFPLE"/>
<evidence type="ECO:0000256" key="1">
    <source>
        <dbReference type="ARBA" id="ARBA00022723"/>
    </source>
</evidence>
<dbReference type="InterPro" id="IPR049342">
    <property type="entry name" value="TRAF1-6_MATH_dom"/>
</dbReference>
<name>A0A9J6FHP4_HAELO</name>
<evidence type="ECO:0000313" key="6">
    <source>
        <dbReference type="EMBL" id="KAH9365886.1"/>
    </source>
</evidence>
<keyword evidence="2 4" id="KW-0863">Zinc-finger</keyword>
<dbReference type="GO" id="GO:0009898">
    <property type="term" value="C:cytoplasmic side of plasma membrane"/>
    <property type="evidence" value="ECO:0007669"/>
    <property type="project" value="TreeGrafter"/>
</dbReference>
<accession>A0A9J6FHP4</accession>
<dbReference type="PANTHER" id="PTHR10131">
    <property type="entry name" value="TNF RECEPTOR ASSOCIATED FACTOR"/>
    <property type="match status" value="1"/>
</dbReference>
<keyword evidence="7" id="KW-1185">Reference proteome</keyword>
<dbReference type="InterPro" id="IPR008974">
    <property type="entry name" value="TRAF-like"/>
</dbReference>
<sequence>MAHNREQFVMVGYSEDIDRRPLKFVDPIPASRICSACGNIPKLTFMLVCGHTFCEPCYQSCATTSECVCPLDGDVCGRDDVSRKDYPADQLLRRKVHCWNEINGCGVVIPASQVAEHVRNDCQHHVTRCPMCLAVVLSLDMCAHLKSRCAALVVHAAPEAPPRTEGNEQTYFMAFEKKIEQRVHQIDAKLAQLSLKSESLAERLIELCHNDNQLKEALIEQFRLACSEMKSSYSEQRESLMTALVQSLDRLGQTESAVRALVAHEKTIEQRLGALDAKLAQLSLESDSQTKKLAELCHNDNSLKKALTKQFGHDLDRNAAEMKALCTEKSASLMTALTSALTSVPSDRKTHQQVVTGYATLKETALKYGSSAKMSEKVYIRRYLVSWGVYFKKEGDTVNLYLRTQLHQGKEDDFLEWPFTKELKLSIIHPQTRQELVLSERPNASGAGRKYYCRPIGASNVGPYFPGTKVDPSDIESDGYVERDQLLVRLEVGL</sequence>
<gene>
    <name evidence="6" type="ORF">HPB48_017278</name>
</gene>
<dbReference type="GO" id="GO:0043122">
    <property type="term" value="P:regulation of canonical NF-kappaB signal transduction"/>
    <property type="evidence" value="ECO:0007669"/>
    <property type="project" value="TreeGrafter"/>
</dbReference>
<dbReference type="SUPFAM" id="SSF49599">
    <property type="entry name" value="TRAF domain-like"/>
    <property type="match status" value="2"/>
</dbReference>
<dbReference type="Pfam" id="PF00097">
    <property type="entry name" value="zf-C3HC4"/>
    <property type="match status" value="1"/>
</dbReference>
<dbReference type="Pfam" id="PF21355">
    <property type="entry name" value="TRAF-mep_MATH"/>
    <property type="match status" value="1"/>
</dbReference>
<dbReference type="InterPro" id="IPR001841">
    <property type="entry name" value="Znf_RING"/>
</dbReference>
<dbReference type="PANTHER" id="PTHR10131:SF138">
    <property type="entry name" value="RE66324P"/>
    <property type="match status" value="1"/>
</dbReference>